<proteinExistence type="predicted"/>
<feature type="domain" description="Glycosyl transferase family 25" evidence="1">
    <location>
        <begin position="53"/>
        <end position="111"/>
    </location>
</feature>
<reference evidence="2" key="1">
    <citation type="journal article" date="2010" name="ISME J.">
        <title>Metagenome of the Mediterranean deep chlorophyll maximum studied by direct and fosmid library 454 pyrosequencing.</title>
        <authorList>
            <person name="Ghai R."/>
            <person name="Martin-Cuadrado A.B."/>
            <person name="Molto A.G."/>
            <person name="Heredia I.G."/>
            <person name="Cabrera R."/>
            <person name="Martin J."/>
            <person name="Verdu M."/>
            <person name="Deschamps P."/>
            <person name="Moreira D."/>
            <person name="Lopez-Garcia P."/>
            <person name="Mira A."/>
            <person name="Rodriguez-Valera F."/>
        </authorList>
    </citation>
    <scope>NUCLEOTIDE SEQUENCE</scope>
</reference>
<dbReference type="EMBL" id="GU943139">
    <property type="protein sequence ID" value="ADD96431.1"/>
    <property type="molecule type" value="Genomic_DNA"/>
</dbReference>
<organism evidence="2">
    <name type="scientific">uncultured organism MedDCM-OCT-S09-C426</name>
    <dbReference type="NCBI Taxonomy" id="743650"/>
    <lineage>
        <taxon>unclassified sequences</taxon>
        <taxon>environmental samples</taxon>
    </lineage>
</organism>
<dbReference type="InterPro" id="IPR002654">
    <property type="entry name" value="Glyco_trans_25"/>
</dbReference>
<accession>D6PL30</accession>
<evidence type="ECO:0000313" key="2">
    <source>
        <dbReference type="EMBL" id="ADD96431.1"/>
    </source>
</evidence>
<dbReference type="AlphaFoldDB" id="D6PL30"/>
<sequence>MRLDEYFKDNDIDVEYILEYDQEELTEDIIQEWYKKDPQSYADTIDECYKMGSTPFRELNLAEISCTIKHILGIKSIAEKCNSYGLILEDDVVFAEDFKSKFNSFLEKTPEDWDAIFMGCCGGLRIPQPYIKEDKVAYQVNHPASRGGDSYLLKKEAAQKIYETIKPFNTVSDWELSYQFYLHDMKVYWWEPPLVIQGSQNGLYKSTLR</sequence>
<dbReference type="Pfam" id="PF01755">
    <property type="entry name" value="Glyco_transf_25"/>
    <property type="match status" value="1"/>
</dbReference>
<protein>
    <submittedName>
        <fullName evidence="2">LosA</fullName>
    </submittedName>
</protein>
<evidence type="ECO:0000259" key="1">
    <source>
        <dbReference type="Pfam" id="PF01755"/>
    </source>
</evidence>
<name>D6PL30_9ZZZZ</name>